<sequence>MIKVDAAGTDYGDARTVQTTDRETQPNPTLAANQRAAVSQCGNRDHSPSWLTDSEEKTDATESFFNATSAAALCVPPSISLLLLLHLLLSSSRQEKNPLPCHALSLFHLSYLVLSLICTGFVLLPLLAYSPFFSR</sequence>
<evidence type="ECO:0000256" key="2">
    <source>
        <dbReference type="SAM" id="Phobius"/>
    </source>
</evidence>
<feature type="region of interest" description="Disordered" evidence="1">
    <location>
        <begin position="1"/>
        <end position="53"/>
    </location>
</feature>
<keyword evidence="2" id="KW-0472">Membrane</keyword>
<evidence type="ECO:0000256" key="1">
    <source>
        <dbReference type="SAM" id="MobiDB-lite"/>
    </source>
</evidence>
<reference evidence="3 4" key="1">
    <citation type="submission" date="2024-09" db="EMBL/GenBank/DDBJ databases">
        <title>Chromosome-scale assembly of Riccia fluitans.</title>
        <authorList>
            <person name="Paukszto L."/>
            <person name="Sawicki J."/>
            <person name="Karawczyk K."/>
            <person name="Piernik-Szablinska J."/>
            <person name="Szczecinska M."/>
            <person name="Mazdziarz M."/>
        </authorList>
    </citation>
    <scope>NUCLEOTIDE SEQUENCE [LARGE SCALE GENOMIC DNA]</scope>
    <source>
        <strain evidence="3">Rf_01</strain>
        <tissue evidence="3">Aerial parts of the thallus</tissue>
    </source>
</reference>
<evidence type="ECO:0000313" key="3">
    <source>
        <dbReference type="EMBL" id="KAL2630930.1"/>
    </source>
</evidence>
<keyword evidence="2" id="KW-0812">Transmembrane</keyword>
<organism evidence="3 4">
    <name type="scientific">Riccia fluitans</name>
    <dbReference type="NCBI Taxonomy" id="41844"/>
    <lineage>
        <taxon>Eukaryota</taxon>
        <taxon>Viridiplantae</taxon>
        <taxon>Streptophyta</taxon>
        <taxon>Embryophyta</taxon>
        <taxon>Marchantiophyta</taxon>
        <taxon>Marchantiopsida</taxon>
        <taxon>Marchantiidae</taxon>
        <taxon>Marchantiales</taxon>
        <taxon>Ricciaceae</taxon>
        <taxon>Riccia</taxon>
    </lineage>
</organism>
<dbReference type="Proteomes" id="UP001605036">
    <property type="component" value="Unassembled WGS sequence"/>
</dbReference>
<feature type="transmembrane region" description="Helical" evidence="2">
    <location>
        <begin position="64"/>
        <end position="89"/>
    </location>
</feature>
<proteinExistence type="predicted"/>
<accession>A0ABD1YJV7</accession>
<protein>
    <submittedName>
        <fullName evidence="3">Uncharacterized protein</fullName>
    </submittedName>
</protein>
<dbReference type="EMBL" id="JBHFFA010000004">
    <property type="protein sequence ID" value="KAL2630930.1"/>
    <property type="molecule type" value="Genomic_DNA"/>
</dbReference>
<feature type="transmembrane region" description="Helical" evidence="2">
    <location>
        <begin position="109"/>
        <end position="129"/>
    </location>
</feature>
<gene>
    <name evidence="3" type="ORF">R1flu_015616</name>
</gene>
<name>A0ABD1YJV7_9MARC</name>
<feature type="compositionally biased region" description="Polar residues" evidence="1">
    <location>
        <begin position="25"/>
        <end position="42"/>
    </location>
</feature>
<dbReference type="AlphaFoldDB" id="A0ABD1YJV7"/>
<keyword evidence="4" id="KW-1185">Reference proteome</keyword>
<comment type="caution">
    <text evidence="3">The sequence shown here is derived from an EMBL/GenBank/DDBJ whole genome shotgun (WGS) entry which is preliminary data.</text>
</comment>
<keyword evidence="2" id="KW-1133">Transmembrane helix</keyword>
<evidence type="ECO:0000313" key="4">
    <source>
        <dbReference type="Proteomes" id="UP001605036"/>
    </source>
</evidence>